<dbReference type="AlphaFoldDB" id="A0A2N6SFK1"/>
<gene>
    <name evidence="1" type="ORF">CJ218_04380</name>
</gene>
<evidence type="ECO:0000313" key="2">
    <source>
        <dbReference type="Proteomes" id="UP000235670"/>
    </source>
</evidence>
<proteinExistence type="predicted"/>
<dbReference type="Proteomes" id="UP000235670">
    <property type="component" value="Unassembled WGS sequence"/>
</dbReference>
<protein>
    <submittedName>
        <fullName evidence="1">Uncharacterized protein</fullName>
    </submittedName>
</protein>
<name>A0A2N6SFK1_9BACL</name>
<reference evidence="1 2" key="1">
    <citation type="submission" date="2017-09" db="EMBL/GenBank/DDBJ databases">
        <title>Bacterial strain isolated from the female urinary microbiota.</title>
        <authorList>
            <person name="Thomas-White K."/>
            <person name="Kumar N."/>
            <person name="Forster S."/>
            <person name="Putonti C."/>
            <person name="Lawley T."/>
            <person name="Wolfe A.J."/>
        </authorList>
    </citation>
    <scope>NUCLEOTIDE SEQUENCE [LARGE SCALE GENOMIC DNA]</scope>
    <source>
        <strain evidence="1 2">UMB0186</strain>
    </source>
</reference>
<dbReference type="EMBL" id="PNGT01000003">
    <property type="protein sequence ID" value="PMC52683.1"/>
    <property type="molecule type" value="Genomic_DNA"/>
</dbReference>
<evidence type="ECO:0000313" key="1">
    <source>
        <dbReference type="EMBL" id="PMC52683.1"/>
    </source>
</evidence>
<accession>A0A2N6SFK1</accession>
<sequence length="77" mass="8907">MTMPIEAKIANVKSDILKFVEISARDFDLPPFIIVGILSDILNDWKSKEIVQINDSYNRIITTLNEQLSNERKEEQN</sequence>
<comment type="caution">
    <text evidence="1">The sequence shown here is derived from an EMBL/GenBank/DDBJ whole genome shotgun (WGS) entry which is preliminary data.</text>
</comment>
<organism evidence="1 2">
    <name type="scientific">Gemella sanguinis</name>
    <dbReference type="NCBI Taxonomy" id="84135"/>
    <lineage>
        <taxon>Bacteria</taxon>
        <taxon>Bacillati</taxon>
        <taxon>Bacillota</taxon>
        <taxon>Bacilli</taxon>
        <taxon>Bacillales</taxon>
        <taxon>Gemellaceae</taxon>
        <taxon>Gemella</taxon>
    </lineage>
</organism>
<dbReference type="RefSeq" id="WP_102189748.1">
    <property type="nucleotide sequence ID" value="NZ_PNGT01000003.1"/>
</dbReference>
<dbReference type="OrthoDB" id="9956869at2"/>